<reference evidence="6 7" key="1">
    <citation type="submission" date="2019-11" db="EMBL/GenBank/DDBJ databases">
        <title>Genome analysis of Rhizobacterium cereale a novel genus and species isolated from maize roots in North Spain.</title>
        <authorList>
            <person name="Menendez E."/>
            <person name="Flores-Felix J.D."/>
            <person name="Ramirez-Bahena M.-H."/>
            <person name="Igual J.M."/>
            <person name="Garcia-Fraile P."/>
            <person name="Peix A."/>
            <person name="Velazquez E."/>
        </authorList>
    </citation>
    <scope>NUCLEOTIDE SEQUENCE [LARGE SCALE GENOMIC DNA]</scope>
    <source>
        <strain evidence="6 7">RZME27</strain>
    </source>
</reference>
<dbReference type="GO" id="GO:0003700">
    <property type="term" value="F:DNA-binding transcription factor activity"/>
    <property type="evidence" value="ECO:0007669"/>
    <property type="project" value="InterPro"/>
</dbReference>
<dbReference type="Gene3D" id="1.10.10.10">
    <property type="entry name" value="Winged helix-like DNA-binding domain superfamily/Winged helix DNA-binding domain"/>
    <property type="match status" value="1"/>
</dbReference>
<keyword evidence="2" id="KW-0805">Transcription regulation</keyword>
<keyword evidence="3" id="KW-0238">DNA-binding</keyword>
<evidence type="ECO:0000256" key="3">
    <source>
        <dbReference type="ARBA" id="ARBA00023125"/>
    </source>
</evidence>
<dbReference type="SUPFAM" id="SSF46785">
    <property type="entry name" value="Winged helix' DNA-binding domain"/>
    <property type="match status" value="1"/>
</dbReference>
<dbReference type="InterPro" id="IPR036390">
    <property type="entry name" value="WH_DNA-bd_sf"/>
</dbReference>
<dbReference type="Pfam" id="PF03466">
    <property type="entry name" value="LysR_substrate"/>
    <property type="match status" value="1"/>
</dbReference>
<keyword evidence="4" id="KW-0804">Transcription</keyword>
<name>A0A6A8AB11_9HYPH</name>
<evidence type="ECO:0000313" key="6">
    <source>
        <dbReference type="EMBL" id="MQY46840.1"/>
    </source>
</evidence>
<organism evidence="6 7">
    <name type="scientific">Endobacterium cereale</name>
    <dbReference type="NCBI Taxonomy" id="2663029"/>
    <lineage>
        <taxon>Bacteria</taxon>
        <taxon>Pseudomonadati</taxon>
        <taxon>Pseudomonadota</taxon>
        <taxon>Alphaproteobacteria</taxon>
        <taxon>Hyphomicrobiales</taxon>
        <taxon>Rhizobiaceae</taxon>
        <taxon>Endobacterium</taxon>
    </lineage>
</organism>
<dbReference type="InterPro" id="IPR005119">
    <property type="entry name" value="LysR_subst-bd"/>
</dbReference>
<dbReference type="Gene3D" id="3.40.190.290">
    <property type="match status" value="1"/>
</dbReference>
<evidence type="ECO:0000313" key="7">
    <source>
        <dbReference type="Proteomes" id="UP000435138"/>
    </source>
</evidence>
<dbReference type="RefSeq" id="WP_153354323.1">
    <property type="nucleotide sequence ID" value="NZ_JAYKOO010000010.1"/>
</dbReference>
<comment type="caution">
    <text evidence="6">The sequence shown here is derived from an EMBL/GenBank/DDBJ whole genome shotgun (WGS) entry which is preliminary data.</text>
</comment>
<protein>
    <submittedName>
        <fullName evidence="6">LysR family transcriptional regulator</fullName>
    </submittedName>
</protein>
<gene>
    <name evidence="6" type="ORF">GAO09_12445</name>
</gene>
<comment type="similarity">
    <text evidence="1">Belongs to the LysR transcriptional regulatory family.</text>
</comment>
<dbReference type="Pfam" id="PF00126">
    <property type="entry name" value="HTH_1"/>
    <property type="match status" value="1"/>
</dbReference>
<dbReference type="CDD" id="cd08422">
    <property type="entry name" value="PBP2_CrgA_like"/>
    <property type="match status" value="1"/>
</dbReference>
<accession>A0A6A8AB11</accession>
<dbReference type="FunFam" id="1.10.10.10:FF:000001">
    <property type="entry name" value="LysR family transcriptional regulator"/>
    <property type="match status" value="1"/>
</dbReference>
<dbReference type="InterPro" id="IPR036388">
    <property type="entry name" value="WH-like_DNA-bd_sf"/>
</dbReference>
<dbReference type="AlphaFoldDB" id="A0A6A8AB11"/>
<evidence type="ECO:0000256" key="2">
    <source>
        <dbReference type="ARBA" id="ARBA00023015"/>
    </source>
</evidence>
<dbReference type="InterPro" id="IPR058163">
    <property type="entry name" value="LysR-type_TF_proteobact-type"/>
</dbReference>
<dbReference type="PANTHER" id="PTHR30537:SF5">
    <property type="entry name" value="HTH-TYPE TRANSCRIPTIONAL ACTIVATOR TTDR-RELATED"/>
    <property type="match status" value="1"/>
</dbReference>
<feature type="domain" description="HTH lysR-type" evidence="5">
    <location>
        <begin position="1"/>
        <end position="59"/>
    </location>
</feature>
<keyword evidence="7" id="KW-1185">Reference proteome</keyword>
<evidence type="ECO:0000256" key="1">
    <source>
        <dbReference type="ARBA" id="ARBA00009437"/>
    </source>
</evidence>
<dbReference type="PANTHER" id="PTHR30537">
    <property type="entry name" value="HTH-TYPE TRANSCRIPTIONAL REGULATOR"/>
    <property type="match status" value="1"/>
</dbReference>
<sequence>MDRIDALRFLLDVAEIGSFSAVARQRSVATSTVSLAIDQMEDEVGTKLMTRSTRKLIFTHEGETFLSDARRIVAEWDAAMAGMREDGSLTGPIRITATNDFGRSRLRPLLDEFQVRHPNVHISLMLSDNAVDLFENRIDLAIRSGPLPDSTLRARLLVRGPRRICAAPAYWDRVGRPKHPDELLKHNCLILDRPGAPLVVWPFKHRDKAISIKVRGDRQVSDGDVLRDWAVRGIGVIAKNEWDIISDVRSGILETVLDDFVAGQVDLYAVHTGSSRRLTALVDYLREELHMVEEAALTS</sequence>
<dbReference type="SUPFAM" id="SSF53850">
    <property type="entry name" value="Periplasmic binding protein-like II"/>
    <property type="match status" value="1"/>
</dbReference>
<dbReference type="InterPro" id="IPR000847">
    <property type="entry name" value="LysR_HTH_N"/>
</dbReference>
<evidence type="ECO:0000256" key="4">
    <source>
        <dbReference type="ARBA" id="ARBA00023163"/>
    </source>
</evidence>
<dbReference type="EMBL" id="WIXI01000042">
    <property type="protein sequence ID" value="MQY46840.1"/>
    <property type="molecule type" value="Genomic_DNA"/>
</dbReference>
<dbReference type="PROSITE" id="PS50931">
    <property type="entry name" value="HTH_LYSR"/>
    <property type="match status" value="1"/>
</dbReference>
<evidence type="ECO:0000259" key="5">
    <source>
        <dbReference type="PROSITE" id="PS50931"/>
    </source>
</evidence>
<dbReference type="Proteomes" id="UP000435138">
    <property type="component" value="Unassembled WGS sequence"/>
</dbReference>
<proteinExistence type="inferred from homology"/>
<dbReference type="GO" id="GO:0003677">
    <property type="term" value="F:DNA binding"/>
    <property type="evidence" value="ECO:0007669"/>
    <property type="project" value="UniProtKB-KW"/>
</dbReference>